<comment type="caution">
    <text evidence="7">The sequence shown here is derived from an EMBL/GenBank/DDBJ whole genome shotgun (WGS) entry which is preliminary data.</text>
</comment>
<dbReference type="PROSITE" id="PS00375">
    <property type="entry name" value="UDPGT"/>
    <property type="match status" value="1"/>
</dbReference>
<evidence type="ECO:0000313" key="8">
    <source>
        <dbReference type="Proteomes" id="UP001054889"/>
    </source>
</evidence>
<evidence type="ECO:0000256" key="3">
    <source>
        <dbReference type="RuleBase" id="RU003718"/>
    </source>
</evidence>
<keyword evidence="3" id="KW-0328">Glycosyltransferase</keyword>
<dbReference type="PANTHER" id="PTHR11926">
    <property type="entry name" value="GLUCOSYL/GLUCURONOSYL TRANSFERASES"/>
    <property type="match status" value="1"/>
</dbReference>
<dbReference type="Pfam" id="PF26168">
    <property type="entry name" value="Glyco_transf_N"/>
    <property type="match status" value="1"/>
</dbReference>
<keyword evidence="8" id="KW-1185">Reference proteome</keyword>
<evidence type="ECO:0000256" key="4">
    <source>
        <dbReference type="RuleBase" id="RU362057"/>
    </source>
</evidence>
<evidence type="ECO:0000313" key="7">
    <source>
        <dbReference type="EMBL" id="GJM86244.1"/>
    </source>
</evidence>
<organism evidence="7 8">
    <name type="scientific">Eleusine coracana subsp. coracana</name>
    <dbReference type="NCBI Taxonomy" id="191504"/>
    <lineage>
        <taxon>Eukaryota</taxon>
        <taxon>Viridiplantae</taxon>
        <taxon>Streptophyta</taxon>
        <taxon>Embryophyta</taxon>
        <taxon>Tracheophyta</taxon>
        <taxon>Spermatophyta</taxon>
        <taxon>Magnoliopsida</taxon>
        <taxon>Liliopsida</taxon>
        <taxon>Poales</taxon>
        <taxon>Poaceae</taxon>
        <taxon>PACMAD clade</taxon>
        <taxon>Chloridoideae</taxon>
        <taxon>Cynodonteae</taxon>
        <taxon>Eleusininae</taxon>
        <taxon>Eleusine</taxon>
    </lineage>
</organism>
<dbReference type="InterPro" id="IPR058980">
    <property type="entry name" value="Glyco_transf_N"/>
</dbReference>
<keyword evidence="2 3" id="KW-0808">Transferase</keyword>
<dbReference type="SUPFAM" id="SSF53756">
    <property type="entry name" value="UDP-Glycosyltransferase/glycogen phosphorylase"/>
    <property type="match status" value="1"/>
</dbReference>
<dbReference type="InterPro" id="IPR002213">
    <property type="entry name" value="UDP_glucos_trans"/>
</dbReference>
<dbReference type="FunFam" id="3.40.50.2000:FF:000122">
    <property type="entry name" value="Glycosyltransferase"/>
    <property type="match status" value="1"/>
</dbReference>
<evidence type="ECO:0000313" key="6">
    <source>
        <dbReference type="EMBL" id="GJM85617.1"/>
    </source>
</evidence>
<reference evidence="7" key="2">
    <citation type="submission" date="2021-12" db="EMBL/GenBank/DDBJ databases">
        <title>Resequencing data analysis of finger millet.</title>
        <authorList>
            <person name="Hatakeyama M."/>
            <person name="Aluri S."/>
            <person name="Balachadran M.T."/>
            <person name="Sivarajan S.R."/>
            <person name="Poveda L."/>
            <person name="Shimizu-Inatsugi R."/>
            <person name="Schlapbach R."/>
            <person name="Sreeman S.M."/>
            <person name="Shimizu K.K."/>
        </authorList>
    </citation>
    <scope>NUCLEOTIDE SEQUENCE</scope>
</reference>
<name>A0AAV5BLV0_ELECO</name>
<evidence type="ECO:0000256" key="1">
    <source>
        <dbReference type="ARBA" id="ARBA00009995"/>
    </source>
</evidence>
<gene>
    <name evidence="7" type="primary">ga02085</name>
    <name evidence="6" type="synonym">ga01398</name>
    <name evidence="6" type="ORF">PR202_ga01398</name>
    <name evidence="7" type="ORF">PR202_ga02085</name>
</gene>
<dbReference type="GO" id="GO:0080043">
    <property type="term" value="F:quercetin 3-O-glucosyltransferase activity"/>
    <property type="evidence" value="ECO:0007669"/>
    <property type="project" value="TreeGrafter"/>
</dbReference>
<feature type="domain" description="Glycosyltransferase N-terminal" evidence="5">
    <location>
        <begin position="16"/>
        <end position="133"/>
    </location>
</feature>
<dbReference type="EC" id="2.4.1.-" evidence="4"/>
<dbReference type="EMBL" id="BQKI01000001">
    <property type="protein sequence ID" value="GJM85617.1"/>
    <property type="molecule type" value="Genomic_DNA"/>
</dbReference>
<dbReference type="Gene3D" id="3.40.50.2000">
    <property type="entry name" value="Glycogen Phosphorylase B"/>
    <property type="match status" value="2"/>
</dbReference>
<dbReference type="AlphaFoldDB" id="A0AAV5BLV0"/>
<dbReference type="CDD" id="cd03784">
    <property type="entry name" value="GT1_Gtf-like"/>
    <property type="match status" value="1"/>
</dbReference>
<accession>A0AAV5BLV0</accession>
<evidence type="ECO:0000256" key="2">
    <source>
        <dbReference type="ARBA" id="ARBA00022679"/>
    </source>
</evidence>
<protein>
    <recommendedName>
        <fullName evidence="4">Glycosyltransferase</fullName>
        <ecNumber evidence="4">2.4.1.-</ecNumber>
    </recommendedName>
</protein>
<dbReference type="PANTHER" id="PTHR11926:SF1402">
    <property type="entry name" value="GLYCOSYLTRANSFERASE"/>
    <property type="match status" value="1"/>
</dbReference>
<dbReference type="GO" id="GO:0080044">
    <property type="term" value="F:quercetin 7-O-glucosyltransferase activity"/>
    <property type="evidence" value="ECO:0007669"/>
    <property type="project" value="TreeGrafter"/>
</dbReference>
<proteinExistence type="inferred from homology"/>
<reference evidence="7" key="1">
    <citation type="journal article" date="2018" name="DNA Res.">
        <title>Multiple hybrid de novo genome assembly of finger millet, an orphan allotetraploid crop.</title>
        <authorList>
            <person name="Hatakeyama M."/>
            <person name="Aluri S."/>
            <person name="Balachadran M.T."/>
            <person name="Sivarajan S.R."/>
            <person name="Patrignani A."/>
            <person name="Gruter S."/>
            <person name="Poveda L."/>
            <person name="Shimizu-Inatsugi R."/>
            <person name="Baeten J."/>
            <person name="Francoijs K.J."/>
            <person name="Nataraja K.N."/>
            <person name="Reddy Y.A.N."/>
            <person name="Phadnis S."/>
            <person name="Ravikumar R.L."/>
            <person name="Schlapbach R."/>
            <person name="Sreeman S.M."/>
            <person name="Shimizu K.K."/>
        </authorList>
    </citation>
    <scope>NUCLEOTIDE SEQUENCE</scope>
</reference>
<dbReference type="EMBL" id="BQKI01000001">
    <property type="protein sequence ID" value="GJM86244.1"/>
    <property type="molecule type" value="Genomic_DNA"/>
</dbReference>
<comment type="similarity">
    <text evidence="1 3">Belongs to the UDP-glycosyltransferase family.</text>
</comment>
<dbReference type="Pfam" id="PF00201">
    <property type="entry name" value="UDPGT"/>
    <property type="match status" value="1"/>
</dbReference>
<dbReference type="InterPro" id="IPR035595">
    <property type="entry name" value="UDP_glycos_trans_CS"/>
</dbReference>
<sequence>MGAEPEPGVPVRPAAAVVLVPFPAQGHVSPILLMARALAARGVDATVAVPDFVHRRIVVSASQDGADDHGVELASIPSGVPDDGDGDPPGFAGFAHSMEHDMPARLEEMLTRRALTGRGVACLIVDVLASWAVPVAERCGVPAVGFWPAMLATYRAVAAIPELIAKGLISNCGIPISTKQLAIHGAEVNGHHLIGDSLNTLPSELELSTSELPWLVGDEACQRSRFTLWRKIMTRAKILHPILVNSFPGEDIGELQQPHDRRILQVGPLPTNGIFDHTTNKDSSLHESPRLKNPSMWKSDETCMDWLDRQKAGSVIYVSFGSWVASIGRDAIYELALGLEATGLPFLWTLKDEQSWRGGLPDRYAEAVSGRGKIVPWSPQEDVLKHKAVGCYLTHCGWNSTMEAIQHGVRLLCYPVSGDQFINCAYIVKMWGIGIRLSSTKGSVVQDCVKRIMEGEDGRRLQEKVDELRERVMMGGGRRTAKMNLECFVDRILRRDDHALGKLS</sequence>
<dbReference type="Proteomes" id="UP001054889">
    <property type="component" value="Unassembled WGS sequence"/>
</dbReference>
<evidence type="ECO:0000259" key="5">
    <source>
        <dbReference type="Pfam" id="PF26168"/>
    </source>
</evidence>